<dbReference type="InterPro" id="IPR045050">
    <property type="entry name" value="Synaptotagmin_plant"/>
</dbReference>
<name>A0AAF0U159_SOLVR</name>
<dbReference type="AlphaFoldDB" id="A0AAF0U159"/>
<dbReference type="EMBL" id="CP133618">
    <property type="protein sequence ID" value="WMV37346.1"/>
    <property type="molecule type" value="Genomic_DNA"/>
</dbReference>
<dbReference type="GO" id="GO:0008289">
    <property type="term" value="F:lipid binding"/>
    <property type="evidence" value="ECO:0007669"/>
    <property type="project" value="InterPro"/>
</dbReference>
<dbReference type="GO" id="GO:0005783">
    <property type="term" value="C:endoplasmic reticulum"/>
    <property type="evidence" value="ECO:0007669"/>
    <property type="project" value="TreeGrafter"/>
</dbReference>
<accession>A0AAF0U159</accession>
<dbReference type="CDD" id="cd00030">
    <property type="entry name" value="C2"/>
    <property type="match status" value="2"/>
</dbReference>
<dbReference type="PANTHER" id="PTHR10774:SF204">
    <property type="entry name" value="SYNAPTOTAGMIN-5-LIKE"/>
    <property type="match status" value="1"/>
</dbReference>
<dbReference type="Pfam" id="PF00168">
    <property type="entry name" value="C2"/>
    <property type="match status" value="3"/>
</dbReference>
<dbReference type="SUPFAM" id="SSF49562">
    <property type="entry name" value="C2 domain (Calcium/lipid-binding domain, CaLB)"/>
    <property type="match status" value="2"/>
</dbReference>
<keyword evidence="3" id="KW-1185">Reference proteome</keyword>
<reference evidence="2" key="1">
    <citation type="submission" date="2023-08" db="EMBL/GenBank/DDBJ databases">
        <title>A de novo genome assembly of Solanum verrucosum Schlechtendal, a Mexican diploid species geographically isolated from the other diploid A-genome species in potato relatives.</title>
        <authorList>
            <person name="Hosaka K."/>
        </authorList>
    </citation>
    <scope>NUCLEOTIDE SEQUENCE</scope>
    <source>
        <tissue evidence="2">Young leaves</tissue>
    </source>
</reference>
<protein>
    <recommendedName>
        <fullName evidence="1">C2 domain-containing protein</fullName>
    </recommendedName>
</protein>
<feature type="non-terminal residue" evidence="2">
    <location>
        <position position="1"/>
    </location>
</feature>
<dbReference type="InterPro" id="IPR000008">
    <property type="entry name" value="C2_dom"/>
</dbReference>
<proteinExistence type="predicted"/>
<evidence type="ECO:0000313" key="3">
    <source>
        <dbReference type="Proteomes" id="UP001234989"/>
    </source>
</evidence>
<dbReference type="Proteomes" id="UP001234989">
    <property type="component" value="Chromosome 7"/>
</dbReference>
<dbReference type="FunFam" id="2.60.40.150:FF:000100">
    <property type="entry name" value="Extended synaptotagmin-2"/>
    <property type="match status" value="1"/>
</dbReference>
<sequence length="372" mass="41981">ISIIEDGSEGITMELEMQWDGNPSIILDIKPYVDVALPVQVKNIRFTAIPGLSDAIEGTIWDVVEDSIMWPIQKVIPILLGDYSDLELKPTGVLEVKLVQAKELTNKDLIGKSNPFAVLYHFEFVVEDPLTQHLVVKIYEDKGLQSAELIGCAHIFLNELEPGKVKDIWLKLVKDLEIQRDKKNRVQVHLELLYCPNGMNNGLSKLFSQNESMTSLERVLKNSAEGKEVSPNGSEINNRREVIVRGVLSVTVVSGNDLPPADIGGKADPYVVMIMKKAQIKSKTRVVNESLNPVWNQTFDFVVEDGLHDMLMLEVWDPDTFGKDFMGKCILTLKRVLIEGENKDSYELAEVKSGKLNLHLKWNPQPIYRDYQ</sequence>
<evidence type="ECO:0000313" key="2">
    <source>
        <dbReference type="EMBL" id="WMV37346.1"/>
    </source>
</evidence>
<gene>
    <name evidence="2" type="ORF">MTR67_030731</name>
</gene>
<feature type="domain" description="C2" evidence="1">
    <location>
        <begin position="230"/>
        <end position="346"/>
    </location>
</feature>
<dbReference type="PROSITE" id="PS50004">
    <property type="entry name" value="C2"/>
    <property type="match status" value="1"/>
</dbReference>
<dbReference type="SMART" id="SM00239">
    <property type="entry name" value="C2"/>
    <property type="match status" value="2"/>
</dbReference>
<dbReference type="InterPro" id="IPR035892">
    <property type="entry name" value="C2_domain_sf"/>
</dbReference>
<dbReference type="PRINTS" id="PR00360">
    <property type="entry name" value="C2DOMAIN"/>
</dbReference>
<organism evidence="2 3">
    <name type="scientific">Solanum verrucosum</name>
    <dbReference type="NCBI Taxonomy" id="315347"/>
    <lineage>
        <taxon>Eukaryota</taxon>
        <taxon>Viridiplantae</taxon>
        <taxon>Streptophyta</taxon>
        <taxon>Embryophyta</taxon>
        <taxon>Tracheophyta</taxon>
        <taxon>Spermatophyta</taxon>
        <taxon>Magnoliopsida</taxon>
        <taxon>eudicotyledons</taxon>
        <taxon>Gunneridae</taxon>
        <taxon>Pentapetalae</taxon>
        <taxon>asterids</taxon>
        <taxon>lamiids</taxon>
        <taxon>Solanales</taxon>
        <taxon>Solanaceae</taxon>
        <taxon>Solanoideae</taxon>
        <taxon>Solaneae</taxon>
        <taxon>Solanum</taxon>
    </lineage>
</organism>
<evidence type="ECO:0000259" key="1">
    <source>
        <dbReference type="PROSITE" id="PS50004"/>
    </source>
</evidence>
<dbReference type="Gene3D" id="2.60.40.150">
    <property type="entry name" value="C2 domain"/>
    <property type="match status" value="2"/>
</dbReference>
<dbReference type="PANTHER" id="PTHR10774">
    <property type="entry name" value="EXTENDED SYNAPTOTAGMIN-RELATED"/>
    <property type="match status" value="1"/>
</dbReference>